<gene>
    <name evidence="3" type="ORF">CXG81DRAFT_1089</name>
</gene>
<proteinExistence type="inferred from homology"/>
<dbReference type="Pfam" id="PF05348">
    <property type="entry name" value="UMP1"/>
    <property type="match status" value="1"/>
</dbReference>
<accession>A0A4P9X5A0</accession>
<keyword evidence="4" id="KW-1185">Reference proteome</keyword>
<evidence type="ECO:0008006" key="5">
    <source>
        <dbReference type="Google" id="ProtNLM"/>
    </source>
</evidence>
<feature type="non-terminal residue" evidence="3">
    <location>
        <position position="1"/>
    </location>
</feature>
<dbReference type="Proteomes" id="UP000274922">
    <property type="component" value="Unassembled WGS sequence"/>
</dbReference>
<dbReference type="STRING" id="1555241.A0A4P9X5A0"/>
<dbReference type="InterPro" id="IPR008012">
    <property type="entry name" value="Ump1"/>
</dbReference>
<evidence type="ECO:0000313" key="4">
    <source>
        <dbReference type="Proteomes" id="UP000274922"/>
    </source>
</evidence>
<protein>
    <recommendedName>
        <fullName evidence="5">Proteasome maturation factor UMP1</fullName>
    </recommendedName>
</protein>
<dbReference type="EMBL" id="ML014230">
    <property type="protein sequence ID" value="RKP00190.1"/>
    <property type="molecule type" value="Genomic_DNA"/>
</dbReference>
<dbReference type="PANTHER" id="PTHR12828">
    <property type="entry name" value="PROTEASOME MATURATION PROTEIN UMP1"/>
    <property type="match status" value="1"/>
</dbReference>
<reference evidence="4" key="1">
    <citation type="journal article" date="2018" name="Nat. Microbiol.">
        <title>Leveraging single-cell genomics to expand the fungal tree of life.</title>
        <authorList>
            <person name="Ahrendt S.R."/>
            <person name="Quandt C.A."/>
            <person name="Ciobanu D."/>
            <person name="Clum A."/>
            <person name="Salamov A."/>
            <person name="Andreopoulos B."/>
            <person name="Cheng J.F."/>
            <person name="Woyke T."/>
            <person name="Pelin A."/>
            <person name="Henrissat B."/>
            <person name="Reynolds N.K."/>
            <person name="Benny G.L."/>
            <person name="Smith M.E."/>
            <person name="James T.Y."/>
            <person name="Grigoriev I.V."/>
        </authorList>
    </citation>
    <scope>NUCLEOTIDE SEQUENCE [LARGE SCALE GENOMIC DNA]</scope>
    <source>
        <strain evidence="4">ATCC 52028</strain>
    </source>
</reference>
<dbReference type="AlphaFoldDB" id="A0A4P9X5A0"/>
<comment type="similarity">
    <text evidence="2">Belongs to the POMP/UMP1 family.</text>
</comment>
<keyword evidence="1" id="KW-0143">Chaperone</keyword>
<feature type="non-terminal residue" evidence="3">
    <location>
        <position position="98"/>
    </location>
</feature>
<dbReference type="GO" id="GO:0005737">
    <property type="term" value="C:cytoplasm"/>
    <property type="evidence" value="ECO:0007669"/>
    <property type="project" value="TreeGrafter"/>
</dbReference>
<evidence type="ECO:0000256" key="1">
    <source>
        <dbReference type="ARBA" id="ARBA00023186"/>
    </source>
</evidence>
<dbReference type="GO" id="GO:0005634">
    <property type="term" value="C:nucleus"/>
    <property type="evidence" value="ECO:0007669"/>
    <property type="project" value="TreeGrafter"/>
</dbReference>
<evidence type="ECO:0000256" key="2">
    <source>
        <dbReference type="ARBA" id="ARBA00043974"/>
    </source>
</evidence>
<dbReference type="GO" id="GO:0043248">
    <property type="term" value="P:proteasome assembly"/>
    <property type="evidence" value="ECO:0007669"/>
    <property type="project" value="InterPro"/>
</dbReference>
<evidence type="ECO:0000313" key="3">
    <source>
        <dbReference type="EMBL" id="RKP00190.1"/>
    </source>
</evidence>
<dbReference type="OrthoDB" id="15001at2759"/>
<dbReference type="PANTHER" id="PTHR12828:SF3">
    <property type="entry name" value="PROTEASOME MATURATION PROTEIN"/>
    <property type="match status" value="1"/>
</dbReference>
<organism evidence="3 4">
    <name type="scientific">Caulochytrium protostelioides</name>
    <dbReference type="NCBI Taxonomy" id="1555241"/>
    <lineage>
        <taxon>Eukaryota</taxon>
        <taxon>Fungi</taxon>
        <taxon>Fungi incertae sedis</taxon>
        <taxon>Chytridiomycota</taxon>
        <taxon>Chytridiomycota incertae sedis</taxon>
        <taxon>Chytridiomycetes</taxon>
        <taxon>Caulochytriales</taxon>
        <taxon>Caulochytriaceae</taxon>
        <taxon>Caulochytrium</taxon>
    </lineage>
</organism>
<name>A0A4P9X5A0_9FUNG</name>
<sequence>FGVHDTMREGFRSMQAEMMPGHPLKHHLEHYEATQDELRLTMLRGTVGSHLPLKLQMERAIVADNAPFRLFGGRDASLDVLMGRNERLDVEDVLGAGN</sequence>